<accession>A0ABX9N7L3</accession>
<feature type="domain" description="DNA primase/polymerase bifunctional N-terminal" evidence="1">
    <location>
        <begin position="23"/>
        <end position="171"/>
    </location>
</feature>
<dbReference type="EMBL" id="QWEE01000045">
    <property type="protein sequence ID" value="RII93284.1"/>
    <property type="molecule type" value="Genomic_DNA"/>
</dbReference>
<protein>
    <recommendedName>
        <fullName evidence="1">DNA primase/polymerase bifunctional N-terminal domain-containing protein</fullName>
    </recommendedName>
</protein>
<dbReference type="Pfam" id="PF09250">
    <property type="entry name" value="Prim-Pol"/>
    <property type="match status" value="1"/>
</dbReference>
<proteinExistence type="predicted"/>
<name>A0ABX9N7L3_9MICO</name>
<dbReference type="CDD" id="cd04859">
    <property type="entry name" value="Prim_Pol"/>
    <property type="match status" value="1"/>
</dbReference>
<keyword evidence="3" id="KW-1185">Reference proteome</keyword>
<comment type="caution">
    <text evidence="2">The sequence shown here is derived from an EMBL/GenBank/DDBJ whole genome shotgun (WGS) entry which is preliminary data.</text>
</comment>
<organism evidence="2 3">
    <name type="scientific">Clavibacter californiensis</name>
    <dbReference type="NCBI Taxonomy" id="1401995"/>
    <lineage>
        <taxon>Bacteria</taxon>
        <taxon>Bacillati</taxon>
        <taxon>Actinomycetota</taxon>
        <taxon>Actinomycetes</taxon>
        <taxon>Micrococcales</taxon>
        <taxon>Microbacteriaceae</taxon>
        <taxon>Clavibacter</taxon>
    </lineage>
</organism>
<sequence length="257" mass="28698">MEGCRARCGQGRGRLVNGNRYRALRLAEAGWAVLPLDGKRPVTPHGHLDATTDPNTIRRLWGDQDWNVGSPVPHNLLVLDVDPRNGGSVEELEQRAGAALPPTLEVISGRRDGGRHLYFMRPFERPYRGNIPQGIDVKTNGYMVMPPSTHPDTGKSYKWVQRDIARLPREVVALMLPRRRASRRTATGVDALALATWLRKVSVGERHDSLLWAASRLHEAGAGDRQLDLLIDAAEDIGFNPREARRVVESARKVVHR</sequence>
<reference evidence="2 3" key="1">
    <citation type="submission" date="2018-08" db="EMBL/GenBank/DDBJ databases">
        <title>Genome Sequence of Clavibacter michiganensis Subspecies type strains, and the Atypical Peach-Colored Strains Isolated from Tomato.</title>
        <authorList>
            <person name="Osdaghi E."/>
            <person name="Portier P."/>
            <person name="Briand M."/>
            <person name="Jacques M.-A."/>
        </authorList>
    </citation>
    <scope>NUCLEOTIDE SEQUENCE [LARGE SCALE GENOMIC DNA]</scope>
    <source>
        <strain evidence="2 3">CFBP 8216</strain>
    </source>
</reference>
<evidence type="ECO:0000313" key="2">
    <source>
        <dbReference type="EMBL" id="RII93284.1"/>
    </source>
</evidence>
<gene>
    <name evidence="2" type="ORF">DZF98_04750</name>
</gene>
<dbReference type="InterPro" id="IPR015330">
    <property type="entry name" value="DNA_primase/pol_bifunc_N"/>
</dbReference>
<dbReference type="SUPFAM" id="SSF56747">
    <property type="entry name" value="Prim-pol domain"/>
    <property type="match status" value="1"/>
</dbReference>
<evidence type="ECO:0000259" key="1">
    <source>
        <dbReference type="SMART" id="SM00943"/>
    </source>
</evidence>
<evidence type="ECO:0000313" key="3">
    <source>
        <dbReference type="Proteomes" id="UP000265355"/>
    </source>
</evidence>
<dbReference type="SMART" id="SM00943">
    <property type="entry name" value="Prim-Pol"/>
    <property type="match status" value="1"/>
</dbReference>
<dbReference type="Proteomes" id="UP000265355">
    <property type="component" value="Unassembled WGS sequence"/>
</dbReference>